<sequence length="175" mass="19284">MRRAELEHLIRAAAAVTNEYEIVVIGSQSILASVPAPPPELVQSMEADCYPLRRPELADLIDGAIGELSPFHERFGYYAQGVGPETAVLPDGWQERLVKLQNEQTDLKLGWCLEPHDLAAAKLVAGRDKDGPFVATMLRHGIISMDTLVARIAALPLDEARKARLQRQARRLAQA</sequence>
<comment type="caution">
    <text evidence="2">The sequence shown here is derived from an EMBL/GenBank/DDBJ whole genome shotgun (WGS) entry which is preliminary data.</text>
</comment>
<organism evidence="2 3">
    <name type="scientific">Ottowia pentelensis</name>
    <dbReference type="NCBI Taxonomy" id="511108"/>
    <lineage>
        <taxon>Bacteria</taxon>
        <taxon>Pseudomonadati</taxon>
        <taxon>Pseudomonadota</taxon>
        <taxon>Betaproteobacteria</taxon>
        <taxon>Burkholderiales</taxon>
        <taxon>Comamonadaceae</taxon>
        <taxon>Ottowia</taxon>
    </lineage>
</organism>
<feature type="domain" description="DUF6036" evidence="1">
    <location>
        <begin position="14"/>
        <end position="152"/>
    </location>
</feature>
<keyword evidence="3" id="KW-1185">Reference proteome</keyword>
<dbReference type="EMBL" id="JBHLTN010000016">
    <property type="protein sequence ID" value="MFC0592628.1"/>
    <property type="molecule type" value="Genomic_DNA"/>
</dbReference>
<dbReference type="RefSeq" id="WP_377482243.1">
    <property type="nucleotide sequence ID" value="NZ_JBHLTN010000016.1"/>
</dbReference>
<dbReference type="InterPro" id="IPR045792">
    <property type="entry name" value="DUF6036"/>
</dbReference>
<proteinExistence type="predicted"/>
<evidence type="ECO:0000313" key="2">
    <source>
        <dbReference type="EMBL" id="MFC0592628.1"/>
    </source>
</evidence>
<dbReference type="Pfam" id="PF19502">
    <property type="entry name" value="DUF6036"/>
    <property type="match status" value="1"/>
</dbReference>
<protein>
    <submittedName>
        <fullName evidence="2">DUF6036 family nucleotidyltransferase</fullName>
    </submittedName>
</protein>
<dbReference type="Proteomes" id="UP001589834">
    <property type="component" value="Unassembled WGS sequence"/>
</dbReference>
<evidence type="ECO:0000313" key="3">
    <source>
        <dbReference type="Proteomes" id="UP001589834"/>
    </source>
</evidence>
<accession>A0ABV6PUA4</accession>
<reference evidence="2 3" key="1">
    <citation type="submission" date="2024-09" db="EMBL/GenBank/DDBJ databases">
        <authorList>
            <person name="Sun Q."/>
            <person name="Mori K."/>
        </authorList>
    </citation>
    <scope>NUCLEOTIDE SEQUENCE [LARGE SCALE GENOMIC DNA]</scope>
    <source>
        <strain evidence="2 3">NCAIM B.02336</strain>
    </source>
</reference>
<gene>
    <name evidence="2" type="ORF">ACFFGG_08670</name>
</gene>
<evidence type="ECO:0000259" key="1">
    <source>
        <dbReference type="Pfam" id="PF19502"/>
    </source>
</evidence>
<name>A0ABV6PUA4_9BURK</name>